<dbReference type="InterPro" id="IPR027417">
    <property type="entry name" value="P-loop_NTPase"/>
</dbReference>
<dbReference type="PANTHER" id="PTHR24198:SF165">
    <property type="entry name" value="ANKYRIN REPEAT-CONTAINING PROTEIN-RELATED"/>
    <property type="match status" value="1"/>
</dbReference>
<feature type="repeat" description="ANK" evidence="4">
    <location>
        <begin position="1108"/>
        <end position="1140"/>
    </location>
</feature>
<feature type="repeat" description="ANK" evidence="4">
    <location>
        <begin position="1379"/>
        <end position="1400"/>
    </location>
</feature>
<feature type="transmembrane region" description="Helical" evidence="5">
    <location>
        <begin position="20"/>
        <end position="36"/>
    </location>
</feature>
<reference evidence="8 9" key="1">
    <citation type="submission" date="2019-07" db="EMBL/GenBank/DDBJ databases">
        <title>The First High-Quality Draft Genome Sequence of the Causal Agent of the Current Panama Disease Epidemic.</title>
        <authorList>
            <person name="Warmington R.J."/>
            <person name="Kay W."/>
            <person name="Jeffries A."/>
            <person name="Bebber D."/>
            <person name="Moore K."/>
            <person name="Studholme D.J."/>
        </authorList>
    </citation>
    <scope>NUCLEOTIDE SEQUENCE [LARGE SCALE GENOMIC DNA]</scope>
    <source>
        <strain evidence="8 9">TR4</strain>
    </source>
</reference>
<feature type="repeat" description="ANK" evidence="4">
    <location>
        <begin position="1345"/>
        <end position="1377"/>
    </location>
</feature>
<dbReference type="PROSITE" id="PS50297">
    <property type="entry name" value="ANK_REP_REGION"/>
    <property type="match status" value="4"/>
</dbReference>
<dbReference type="SMART" id="SM00248">
    <property type="entry name" value="ANK"/>
    <property type="match status" value="13"/>
</dbReference>
<keyword evidence="5" id="KW-1133">Transmembrane helix</keyword>
<keyword evidence="3 4" id="KW-0040">ANK repeat</keyword>
<accession>A0A5C6SQM2</accession>
<comment type="similarity">
    <text evidence="1">Belongs to the glycosyltransferase 32 family.</text>
</comment>
<evidence type="ECO:0000313" key="9">
    <source>
        <dbReference type="Proteomes" id="UP000321331"/>
    </source>
</evidence>
<dbReference type="InterPro" id="IPR036770">
    <property type="entry name" value="Ankyrin_rpt-contain_sf"/>
</dbReference>
<feature type="repeat" description="ANK" evidence="4">
    <location>
        <begin position="1782"/>
        <end position="1814"/>
    </location>
</feature>
<dbReference type="InterPro" id="IPR029044">
    <property type="entry name" value="Nucleotide-diphossugar_trans"/>
</dbReference>
<organism evidence="8 9">
    <name type="scientific">Fusarium oxysporum f. sp. cubense</name>
    <dbReference type="NCBI Taxonomy" id="61366"/>
    <lineage>
        <taxon>Eukaryota</taxon>
        <taxon>Fungi</taxon>
        <taxon>Dikarya</taxon>
        <taxon>Ascomycota</taxon>
        <taxon>Pezizomycotina</taxon>
        <taxon>Sordariomycetes</taxon>
        <taxon>Hypocreomycetidae</taxon>
        <taxon>Hypocreales</taxon>
        <taxon>Nectriaceae</taxon>
        <taxon>Fusarium</taxon>
        <taxon>Fusarium oxysporum species complex</taxon>
    </lineage>
</organism>
<dbReference type="Pfam" id="PF24883">
    <property type="entry name" value="NPHP3_N"/>
    <property type="match status" value="1"/>
</dbReference>
<feature type="domain" description="Azaphilone pigments biosynthesis cluster protein L N-terminal" evidence="6">
    <location>
        <begin position="438"/>
        <end position="590"/>
    </location>
</feature>
<keyword evidence="5" id="KW-0812">Transmembrane</keyword>
<dbReference type="Proteomes" id="UP000321331">
    <property type="component" value="Unassembled WGS sequence"/>
</dbReference>
<evidence type="ECO:0000259" key="7">
    <source>
        <dbReference type="Pfam" id="PF24883"/>
    </source>
</evidence>
<dbReference type="Pfam" id="PF13637">
    <property type="entry name" value="Ank_4"/>
    <property type="match status" value="1"/>
</dbReference>
<gene>
    <name evidence="8" type="ORF">FocTR4_00013706</name>
</gene>
<evidence type="ECO:0000256" key="5">
    <source>
        <dbReference type="SAM" id="Phobius"/>
    </source>
</evidence>
<dbReference type="InterPro" id="IPR002110">
    <property type="entry name" value="Ankyrin_rpt"/>
</dbReference>
<dbReference type="GO" id="GO:1901135">
    <property type="term" value="P:carbohydrate derivative metabolic process"/>
    <property type="evidence" value="ECO:0007669"/>
    <property type="project" value="UniProtKB-ARBA"/>
</dbReference>
<feature type="domain" description="Nephrocystin 3-like N-terminal" evidence="7">
    <location>
        <begin position="621"/>
        <end position="773"/>
    </location>
</feature>
<dbReference type="PANTHER" id="PTHR24198">
    <property type="entry name" value="ANKYRIN REPEAT AND PROTEIN KINASE DOMAIN-CONTAINING PROTEIN"/>
    <property type="match status" value="1"/>
</dbReference>
<dbReference type="Gene3D" id="3.40.50.300">
    <property type="entry name" value="P-loop containing nucleotide triphosphate hydrolases"/>
    <property type="match status" value="1"/>
</dbReference>
<dbReference type="Pfam" id="PF12796">
    <property type="entry name" value="Ank_2"/>
    <property type="match status" value="3"/>
</dbReference>
<dbReference type="PROSITE" id="PS50088">
    <property type="entry name" value="ANK_REPEAT"/>
    <property type="match status" value="6"/>
</dbReference>
<keyword evidence="2" id="KW-0677">Repeat</keyword>
<protein>
    <submittedName>
        <fullName evidence="8">Uncharacterized protein</fullName>
    </submittedName>
</protein>
<dbReference type="Gene3D" id="3.90.550.20">
    <property type="match status" value="1"/>
</dbReference>
<dbReference type="EMBL" id="VMNF01000011">
    <property type="protein sequence ID" value="TXB99880.1"/>
    <property type="molecule type" value="Genomic_DNA"/>
</dbReference>
<feature type="repeat" description="ANK" evidence="4">
    <location>
        <begin position="1174"/>
        <end position="1196"/>
    </location>
</feature>
<comment type="caution">
    <text evidence="8">The sequence shown here is derived from an EMBL/GenBank/DDBJ whole genome shotgun (WGS) entry which is preliminary data.</text>
</comment>
<proteinExistence type="inferred from homology"/>
<evidence type="ECO:0000256" key="3">
    <source>
        <dbReference type="ARBA" id="ARBA00023043"/>
    </source>
</evidence>
<evidence type="ECO:0000313" key="8">
    <source>
        <dbReference type="EMBL" id="TXB99880.1"/>
    </source>
</evidence>
<evidence type="ECO:0000256" key="2">
    <source>
        <dbReference type="ARBA" id="ARBA00022737"/>
    </source>
</evidence>
<dbReference type="PRINTS" id="PR01415">
    <property type="entry name" value="ANKYRIN"/>
</dbReference>
<dbReference type="Gene3D" id="1.25.40.20">
    <property type="entry name" value="Ankyrin repeat-containing domain"/>
    <property type="match status" value="4"/>
</dbReference>
<dbReference type="InterPro" id="IPR056884">
    <property type="entry name" value="NPHP3-like_N"/>
</dbReference>
<dbReference type="SUPFAM" id="SSF52540">
    <property type="entry name" value="P-loop containing nucleoside triphosphate hydrolases"/>
    <property type="match status" value="1"/>
</dbReference>
<dbReference type="InterPro" id="IPR031348">
    <property type="entry name" value="PigL_N"/>
</dbReference>
<name>A0A5C6SQM2_FUSOC</name>
<keyword evidence="5" id="KW-0472">Membrane</keyword>
<dbReference type="SUPFAM" id="SSF48403">
    <property type="entry name" value="Ankyrin repeat"/>
    <property type="match status" value="3"/>
</dbReference>
<dbReference type="SUPFAM" id="SSF53448">
    <property type="entry name" value="Nucleotide-diphospho-sugar transferases"/>
    <property type="match status" value="1"/>
</dbReference>
<evidence type="ECO:0000256" key="4">
    <source>
        <dbReference type="PROSITE-ProRule" id="PRU00023"/>
    </source>
</evidence>
<sequence length="1940" mass="217550">MTRKNVLHGVFLRPSRRVRVFAFLFFFVAATWTFTIKSRSTCSVEEDIARDYPLIYRHVHSFNGTGGAWHIPPYWADMHSKQPHNILDAARIASKAALSKRERQMPFSNIPLLVHQTWKKTAADSWNPRILPWVELWLEDSIYIDRGPSMAYLFWDDTGMRALVEEFENDFLERYDTLLTPVERSDVFRILVCKHFGGIYGDLDTELIQHPATWISGSDMATWTDPKTGKAHGYYNTSVTPDYETPVVSLLWGLEADNDPESDAYWRQSYTYPQQLSQWAFAAAPQHPVFERYMDNLRNYTKDNEPTAQNSDPLKRTGPAAVTLATKSWLEDHVGFRWASLTGLKDGGKSKLVHDILILPITGFHPSHGSRNGVMGRKPITDPAARLCHHGTGLWKHFNFVGEYGKTPTEINPAPLIITKRQPKLQLNREYNGRSKMAEALGIASGAAGLLSLAIEVTKLSYTYIASVRGAPKSLTSYIGELATLTSVLLQLDDLIQARRVNSQNSQILSKALNDCKQEVEHLKAKLERKVSYGRIKAKVAALAWPLSESELQDKVNMLHRYNGIFSSALQADSLTVAIATNKELQDFRHSTEAKEIIAWYKSDVAIEVSTSHLEDYCPSTWQTFLSGSFYQSWRSGSTPVVWGYGKPGAGKTVLAALVLRDVKSGNLPGTAIASHFFSSSRTKESVSNVLRSLIAQTLRGCPVIPQEALALYEKGSQNLMITDLINVLGAIAKSMTTCIILDALDECPFLPKLFNILLTLQELGVRIFATARDLPKIRKHFEKKPRVKISATRQDLDFYVNHRLEHGEVDVESIGTELKSDLVSAIVKMAAGSFLLARLIMDHITSLLTIKDIRKALISLPANYDEAYLSTFDRIIKQTPGLKDLALKSLNFISYVKEPLRIVELQHALATEEGMLEIDPEDLQTSKAIISSCLGLLVVSGPEMTVEFVHSTARQFLQRRPEGMDKHPHLTIVRSCISYMSTNEMRQGRCTSHEDITQRCLKQPFLHYAANFYGYHAQEVEEECFDQLSEFLQDDVVRESSWQLLNFKAHLDTSVSESVFDSSPRNVLALHVAAFWGFKTYIDKSLSYTRRGTPSTQKQNLNKTDSHGWTPLHWAVSMGHKSMVEILLRSGASPDLPDLAGWTPTFWAAFKGHADIIEMLWRYDTAPFRCDIKGLTPLHWAVSAGQTEIIKRLLKLKTRFGQYQKSPVLSLPSLDDLTVARARALANKANESPFKFYSEGTDIEMFSAIFNALKHSFRDKENKPRERCEGYYTFDPFLYGPFGQSLKADHGRRARPDRDYKWGKPDVGFFEFVDQLLIHATRSQDLPIIKLVLDLKLIKASGIDNIALLHEAAASGWAEGMSALIALGADVNNGDTRYGQTPLHRACQNQREEAIKLLLAIDKIEINAQAKNGRTPIMDLMTASYKEKGVDLYKLMIARGASISIKDTEGNSLMHFAMRTCNTTIVQMLCTAGLSIESPNKSGQLPLHWMAHWNYFEFRKSVTADEAESIREQRHECMKLVFELSSPSSLDSVCDWENGATPSKETPLSLALSRNNWDLAAKLLRHIKQPGNTSFFGDAKTHTIHELCTVCERLASVSMPSSHNPTILYYELQPLPLDDWTHLLQLFLDAGADINEVNWKGDTPLQLCVQRAASIPVIDTLLKLGGNPYQANRDGLDCFQLALLHYDEAGSSEIMRCIRTYANTHPEPAHYFCQGGFLIAPDTPIDNEETRYLQVLRQTNAINCETRSGRTLIYEAASRGSTHLVQGLLDHDAYPHYIDDFGSSALHAAAMQQAPTTVAVLLQVGADVHQVSLARGTPLHACLEAFNNSTISSEAVEVVRILLSYGTDPNHAVVRDDRTETSLSLPLKALCQSIYFPHLDRATPEDSDRLVLEVLKLLVDAGARVADSADDIIVGVVAKMEGYELLWEEMRSQLMTSRS</sequence>
<dbReference type="Pfam" id="PF17111">
    <property type="entry name" value="PigL_N"/>
    <property type="match status" value="1"/>
</dbReference>
<dbReference type="Pfam" id="PF04488">
    <property type="entry name" value="Gly_transf_sug"/>
    <property type="match status" value="1"/>
</dbReference>
<feature type="repeat" description="ANK" evidence="4">
    <location>
        <begin position="1450"/>
        <end position="1482"/>
    </location>
</feature>
<evidence type="ECO:0000259" key="6">
    <source>
        <dbReference type="Pfam" id="PF17111"/>
    </source>
</evidence>
<evidence type="ECO:0000256" key="1">
    <source>
        <dbReference type="ARBA" id="ARBA00009003"/>
    </source>
</evidence>
<dbReference type="InterPro" id="IPR007577">
    <property type="entry name" value="GlycoTrfase_DXD_sugar-bd_CS"/>
</dbReference>